<dbReference type="InterPro" id="IPR036938">
    <property type="entry name" value="PAP2/HPO_sf"/>
</dbReference>
<keyword evidence="5 6" id="KW-0472">Membrane</keyword>
<dbReference type="SMART" id="SM00014">
    <property type="entry name" value="acidPPc"/>
    <property type="match status" value="1"/>
</dbReference>
<feature type="transmembrane region" description="Helical" evidence="6">
    <location>
        <begin position="112"/>
        <end position="134"/>
    </location>
</feature>
<evidence type="ECO:0000259" key="7">
    <source>
        <dbReference type="SMART" id="SM00014"/>
    </source>
</evidence>
<organism evidence="8 9">
    <name type="scientific">Pristionchus fissidentatus</name>
    <dbReference type="NCBI Taxonomy" id="1538716"/>
    <lineage>
        <taxon>Eukaryota</taxon>
        <taxon>Metazoa</taxon>
        <taxon>Ecdysozoa</taxon>
        <taxon>Nematoda</taxon>
        <taxon>Chromadorea</taxon>
        <taxon>Rhabditida</taxon>
        <taxon>Rhabditina</taxon>
        <taxon>Diplogasteromorpha</taxon>
        <taxon>Diplogasteroidea</taxon>
        <taxon>Neodiplogasteridae</taxon>
        <taxon>Pristionchus</taxon>
    </lineage>
</organism>
<dbReference type="GO" id="GO:0007165">
    <property type="term" value="P:signal transduction"/>
    <property type="evidence" value="ECO:0007669"/>
    <property type="project" value="TreeGrafter"/>
</dbReference>
<dbReference type="AlphaFoldDB" id="A0AAV5VWJ0"/>
<evidence type="ECO:0000256" key="6">
    <source>
        <dbReference type="SAM" id="Phobius"/>
    </source>
</evidence>
<dbReference type="SUPFAM" id="SSF48317">
    <property type="entry name" value="Acid phosphatase/Vanadium-dependent haloperoxidase"/>
    <property type="match status" value="1"/>
</dbReference>
<comment type="subcellular location">
    <subcellularLocation>
        <location evidence="1">Membrane</location>
        <topology evidence="1">Multi-pass membrane protein</topology>
    </subcellularLocation>
</comment>
<evidence type="ECO:0000256" key="5">
    <source>
        <dbReference type="ARBA" id="ARBA00023136"/>
    </source>
</evidence>
<evidence type="ECO:0000313" key="8">
    <source>
        <dbReference type="EMBL" id="GMT22733.1"/>
    </source>
</evidence>
<dbReference type="Pfam" id="PF01569">
    <property type="entry name" value="PAP2"/>
    <property type="match status" value="1"/>
</dbReference>
<accession>A0AAV5VWJ0</accession>
<gene>
    <name evidence="8" type="ORF">PFISCL1PPCAC_14030</name>
</gene>
<dbReference type="GO" id="GO:0008195">
    <property type="term" value="F:phosphatidate phosphatase activity"/>
    <property type="evidence" value="ECO:0007669"/>
    <property type="project" value="TreeGrafter"/>
</dbReference>
<keyword evidence="9" id="KW-1185">Reference proteome</keyword>
<comment type="similarity">
    <text evidence="2">Belongs to the PA-phosphatase related phosphoesterase family.</text>
</comment>
<feature type="transmembrane region" description="Helical" evidence="6">
    <location>
        <begin position="12"/>
        <end position="32"/>
    </location>
</feature>
<dbReference type="InterPro" id="IPR043216">
    <property type="entry name" value="PAP-like"/>
</dbReference>
<dbReference type="PANTHER" id="PTHR10165:SF103">
    <property type="entry name" value="PHOSPHOLIPID PHOSPHATASE HOMOLOG 1.2 HOMOLOG"/>
    <property type="match status" value="1"/>
</dbReference>
<dbReference type="GO" id="GO:0005886">
    <property type="term" value="C:plasma membrane"/>
    <property type="evidence" value="ECO:0007669"/>
    <property type="project" value="TreeGrafter"/>
</dbReference>
<evidence type="ECO:0000256" key="4">
    <source>
        <dbReference type="ARBA" id="ARBA00022989"/>
    </source>
</evidence>
<dbReference type="Gene3D" id="1.20.144.10">
    <property type="entry name" value="Phosphatidic acid phosphatase type 2/haloperoxidase"/>
    <property type="match status" value="1"/>
</dbReference>
<feature type="transmembrane region" description="Helical" evidence="6">
    <location>
        <begin position="64"/>
        <end position="85"/>
    </location>
</feature>
<feature type="transmembrane region" description="Helical" evidence="6">
    <location>
        <begin position="246"/>
        <end position="265"/>
    </location>
</feature>
<dbReference type="InterPro" id="IPR000326">
    <property type="entry name" value="PAP2/HPO"/>
</dbReference>
<feature type="domain" description="Phosphatidic acid phosphatase type 2/haloperoxidase" evidence="7">
    <location>
        <begin position="113"/>
        <end position="261"/>
    </location>
</feature>
<evidence type="ECO:0000256" key="1">
    <source>
        <dbReference type="ARBA" id="ARBA00004141"/>
    </source>
</evidence>
<evidence type="ECO:0000313" key="9">
    <source>
        <dbReference type="Proteomes" id="UP001432322"/>
    </source>
</evidence>
<dbReference type="Proteomes" id="UP001432322">
    <property type="component" value="Unassembled WGS sequence"/>
</dbReference>
<evidence type="ECO:0000256" key="3">
    <source>
        <dbReference type="ARBA" id="ARBA00022692"/>
    </source>
</evidence>
<dbReference type="EMBL" id="BTSY01000004">
    <property type="protein sequence ID" value="GMT22733.1"/>
    <property type="molecule type" value="Genomic_DNA"/>
</dbReference>
<feature type="transmembrane region" description="Helical" evidence="6">
    <location>
        <begin position="215"/>
        <end position="234"/>
    </location>
</feature>
<comment type="caution">
    <text evidence="8">The sequence shown here is derived from an EMBL/GenBank/DDBJ whole genome shotgun (WGS) entry which is preliminary data.</text>
</comment>
<dbReference type="GO" id="GO:0006644">
    <property type="term" value="P:phospholipid metabolic process"/>
    <property type="evidence" value="ECO:0007669"/>
    <property type="project" value="InterPro"/>
</dbReference>
<sequence length="312" mass="35930">MSFNMRTRELSIGAGVLNFVILYAIAILLFVVPEKIGPYQRGFYCDDESIRFETKPNTVLIKDLFIATFLLSFLIIFLCELFLYFNHDSNAQTHYKWFNFRMPSFLVQTGKFYGYYHAGFVMVVVLTQIPKYIVGRMRPHFMDVCRPTPGYVCMNPHEYVTNYTCIEPTDYKHAHYLLEARMSFFSGHAAASLYFAVVISLYLQSRLAARDIYWGHLQKFQISLVIIAILISYTRIMDNFHHPSDVVVGLVCGAIMGYLTVKHAMGLFIYKDGHIAVKNPEGMKTFANFVAEFGILFPEFCFLKIITGSKDD</sequence>
<feature type="transmembrane region" description="Helical" evidence="6">
    <location>
        <begin position="182"/>
        <end position="203"/>
    </location>
</feature>
<dbReference type="PANTHER" id="PTHR10165">
    <property type="entry name" value="LIPID PHOSPHATE PHOSPHATASE"/>
    <property type="match status" value="1"/>
</dbReference>
<keyword evidence="4 6" id="KW-1133">Transmembrane helix</keyword>
<protein>
    <recommendedName>
        <fullName evidence="7">Phosphatidic acid phosphatase type 2/haloperoxidase domain-containing protein</fullName>
    </recommendedName>
</protein>
<proteinExistence type="inferred from homology"/>
<name>A0AAV5VWJ0_9BILA</name>
<reference evidence="8" key="1">
    <citation type="submission" date="2023-10" db="EMBL/GenBank/DDBJ databases">
        <title>Genome assembly of Pristionchus species.</title>
        <authorList>
            <person name="Yoshida K."/>
            <person name="Sommer R.J."/>
        </authorList>
    </citation>
    <scope>NUCLEOTIDE SEQUENCE</scope>
    <source>
        <strain evidence="8">RS5133</strain>
    </source>
</reference>
<evidence type="ECO:0000256" key="2">
    <source>
        <dbReference type="ARBA" id="ARBA00008816"/>
    </source>
</evidence>
<dbReference type="GO" id="GO:0046839">
    <property type="term" value="P:phospholipid dephosphorylation"/>
    <property type="evidence" value="ECO:0007669"/>
    <property type="project" value="TreeGrafter"/>
</dbReference>
<keyword evidence="3 6" id="KW-0812">Transmembrane</keyword>